<evidence type="ECO:0000313" key="1">
    <source>
        <dbReference type="EMBL" id="SAM03449.1"/>
    </source>
</evidence>
<dbReference type="InParanoid" id="A0A163MCG3"/>
<evidence type="ECO:0000313" key="2">
    <source>
        <dbReference type="Proteomes" id="UP000078561"/>
    </source>
</evidence>
<dbReference type="AlphaFoldDB" id="A0A163MCG3"/>
<keyword evidence="2" id="KW-1185">Reference proteome</keyword>
<accession>A0A163MCG3</accession>
<organism evidence="1">
    <name type="scientific">Absidia glauca</name>
    <name type="common">Pin mould</name>
    <dbReference type="NCBI Taxonomy" id="4829"/>
    <lineage>
        <taxon>Eukaryota</taxon>
        <taxon>Fungi</taxon>
        <taxon>Fungi incertae sedis</taxon>
        <taxon>Mucoromycota</taxon>
        <taxon>Mucoromycotina</taxon>
        <taxon>Mucoromycetes</taxon>
        <taxon>Mucorales</taxon>
        <taxon>Cunninghamellaceae</taxon>
        <taxon>Absidia</taxon>
    </lineage>
</organism>
<dbReference type="Proteomes" id="UP000078561">
    <property type="component" value="Unassembled WGS sequence"/>
</dbReference>
<dbReference type="EMBL" id="LT554188">
    <property type="protein sequence ID" value="SAM03449.1"/>
    <property type="molecule type" value="Genomic_DNA"/>
</dbReference>
<sequence length="202" mass="22087">MVAFLLAPSVSSSSCGAASSAVPATMPGWQPSAVDWSLWIKREVVDLHSPLLPAATVDPALTLLPAVSVSPRPLDDSDDEESDSMFRSPTPPPTFLAPCSWHPIPDSTSTGTWGDHSDISSMLSFWCAQFSNGEITRGRLDLLLSTLYLFNHHRAVARLATLEVGQQTFDPNGSILEALDRLNHHVHHMQSCEFLFRTNCTF</sequence>
<gene>
    <name evidence="1" type="primary">ABSGL_09287.1 scaffold 11094</name>
</gene>
<protein>
    <submittedName>
        <fullName evidence="1">Uncharacterized protein</fullName>
    </submittedName>
</protein>
<name>A0A163MCG3_ABSGL</name>
<reference evidence="1" key="1">
    <citation type="submission" date="2016-04" db="EMBL/GenBank/DDBJ databases">
        <authorList>
            <person name="Evans L.H."/>
            <person name="Alamgir A."/>
            <person name="Owens N."/>
            <person name="Weber N.D."/>
            <person name="Virtaneva K."/>
            <person name="Barbian K."/>
            <person name="Babar A."/>
            <person name="Rosenke K."/>
        </authorList>
    </citation>
    <scope>NUCLEOTIDE SEQUENCE [LARGE SCALE GENOMIC DNA]</scope>
    <source>
        <strain evidence="1">CBS 101.48</strain>
    </source>
</reference>
<proteinExistence type="predicted"/>